<dbReference type="InterPro" id="IPR001313">
    <property type="entry name" value="Pumilio_RNA-bd_rpt"/>
</dbReference>
<protein>
    <submittedName>
        <fullName evidence="5">Pumilio protein 2</fullName>
    </submittedName>
</protein>
<feature type="region of interest" description="Disordered" evidence="3">
    <location>
        <begin position="115"/>
        <end position="203"/>
    </location>
</feature>
<dbReference type="GeneID" id="40321816"/>
<dbReference type="EMBL" id="MKKU01000729">
    <property type="protein sequence ID" value="RNF03302.1"/>
    <property type="molecule type" value="Genomic_DNA"/>
</dbReference>
<dbReference type="PROSITE" id="PS50303">
    <property type="entry name" value="PUM_HD"/>
    <property type="match status" value="1"/>
</dbReference>
<evidence type="ECO:0000259" key="4">
    <source>
        <dbReference type="PROSITE" id="PS50303"/>
    </source>
</evidence>
<keyword evidence="6" id="KW-1185">Reference proteome</keyword>
<proteinExistence type="predicted"/>
<name>A0A3R7MIV5_9TRYP</name>
<evidence type="ECO:0000313" key="6">
    <source>
        <dbReference type="Proteomes" id="UP000284403"/>
    </source>
</evidence>
<feature type="region of interest" description="Disordered" evidence="3">
    <location>
        <begin position="236"/>
        <end position="283"/>
    </location>
</feature>
<dbReference type="OrthoDB" id="668540at2759"/>
<evidence type="ECO:0000256" key="1">
    <source>
        <dbReference type="ARBA" id="ARBA00022737"/>
    </source>
</evidence>
<dbReference type="InterPro" id="IPR033133">
    <property type="entry name" value="PUM-HD"/>
</dbReference>
<evidence type="ECO:0000256" key="2">
    <source>
        <dbReference type="PROSITE-ProRule" id="PRU00317"/>
    </source>
</evidence>
<dbReference type="InterPro" id="IPR011989">
    <property type="entry name" value="ARM-like"/>
</dbReference>
<dbReference type="RefSeq" id="XP_029224815.1">
    <property type="nucleotide sequence ID" value="XM_029375060.1"/>
</dbReference>
<dbReference type="InterPro" id="IPR033712">
    <property type="entry name" value="Pumilio_RNA-bd"/>
</dbReference>
<feature type="region of interest" description="Disordered" evidence="3">
    <location>
        <begin position="209"/>
        <end position="228"/>
    </location>
</feature>
<gene>
    <name evidence="5" type="ORF">Tco025E_08205</name>
</gene>
<feature type="repeat" description="Pumilio" evidence="2">
    <location>
        <begin position="582"/>
        <end position="617"/>
    </location>
</feature>
<dbReference type="SUPFAM" id="SSF48371">
    <property type="entry name" value="ARM repeat"/>
    <property type="match status" value="1"/>
</dbReference>
<dbReference type="PANTHER" id="PTHR12537">
    <property type="entry name" value="RNA BINDING PROTEIN PUMILIO-RELATED"/>
    <property type="match status" value="1"/>
</dbReference>
<dbReference type="PROSITE" id="PS50302">
    <property type="entry name" value="PUM"/>
    <property type="match status" value="4"/>
</dbReference>
<dbReference type="SMART" id="SM00025">
    <property type="entry name" value="Pumilio"/>
    <property type="match status" value="8"/>
</dbReference>
<keyword evidence="1" id="KW-0677">Repeat</keyword>
<organism evidence="5 6">
    <name type="scientific">Trypanosoma conorhini</name>
    <dbReference type="NCBI Taxonomy" id="83891"/>
    <lineage>
        <taxon>Eukaryota</taxon>
        <taxon>Discoba</taxon>
        <taxon>Euglenozoa</taxon>
        <taxon>Kinetoplastea</taxon>
        <taxon>Metakinetoplastina</taxon>
        <taxon>Trypanosomatida</taxon>
        <taxon>Trypanosomatidae</taxon>
        <taxon>Trypanosoma</taxon>
    </lineage>
</organism>
<feature type="repeat" description="Pumilio" evidence="2">
    <location>
        <begin position="391"/>
        <end position="427"/>
    </location>
</feature>
<evidence type="ECO:0000256" key="3">
    <source>
        <dbReference type="SAM" id="MobiDB-lite"/>
    </source>
</evidence>
<dbReference type="GO" id="GO:0010608">
    <property type="term" value="P:post-transcriptional regulation of gene expression"/>
    <property type="evidence" value="ECO:0007669"/>
    <property type="project" value="TreeGrafter"/>
</dbReference>
<feature type="repeat" description="Pumilio" evidence="2">
    <location>
        <begin position="353"/>
        <end position="390"/>
    </location>
</feature>
<sequence>MSYWDNIGSSVIGEGGQSGDAKNSVEVDWFSNNHDIFSGGRDTFLVDPRDIKRAETAPSVLTMYSADGTLCVGGSLEEEVPPEEEYRYTEEYHLLYYSKYPRDPRMLVPLRSCGGVRRAGEPGLPGRRGVTGNQKSSQEAGNATDSREATANNAQETEENAPDSPDKGTAYAKSVLDSLTKKQQKQQEEQQNRQRYEDVPSFSSMEVDATLSDTPMGGSVSPPATTGGCAQLQANKEAASNGGGQPPPASSPQLSRRGGGASRRGGQHSGPNASSGGARNNARRQANGGVLSSLRAPANELSSVREHLEEMNHECSYGAIQGRVVALSKDQEGSRFVQRLLEEEQNVASIFAEVLPSTCELMVHVFGNYVLQKLLDVLPAKSEMFKQLFEKVSGRLKEYSFHTYGCRVIQRFLVKASPEIRENILVELKDCIVDCVFDQNANHVAQKIIEVMPEKTQFMNEAFLPALKALSRHPYGCRVLQCVFEKCSPVPEVNIRPLLEAVLEHVHEYVMDQYGNYVVQHALLNAPEDLRKRFVEFLIPHVYALSCSKFASNVAEKTIVKANKDELQQIVDILTRPPGGAEDGSCLVLMMQDPYANYVVQRLLQEVNKQQQQHIAEQTRRHLSNIRRSVYGQHLVQKMENMGMFSWIEGEVCNNPVYHEQTAMGCVSNRKIRGPLGLRNGARGVSAPQSAYVTPIESSLATANSYRPPEASVAVAGRTVLPLATAGSGYSYGYLDSPSDTILAPTQQLQQAPHHLMSVPGVTIGVQPCYPGMMPPAPRSQVMHTQQRQYQPRQVFALQGQQESYNMLDSTSMPEHQQQIPQANQVTTTNAIYANAGAHVGQTPDNKWANTYQTLNTPVQQTMSCGVGAPNLYPSVDTAPAFWKWGCDPVLALSSSAGQQLRLI</sequence>
<feature type="repeat" description="Pumilio" evidence="2">
    <location>
        <begin position="501"/>
        <end position="536"/>
    </location>
</feature>
<feature type="compositionally biased region" description="Basic and acidic residues" evidence="3">
    <location>
        <begin position="185"/>
        <end position="198"/>
    </location>
</feature>
<dbReference type="GO" id="GO:0003729">
    <property type="term" value="F:mRNA binding"/>
    <property type="evidence" value="ECO:0007669"/>
    <property type="project" value="TreeGrafter"/>
</dbReference>
<dbReference type="AlphaFoldDB" id="A0A3R7MIV5"/>
<dbReference type="Gene3D" id="1.25.10.10">
    <property type="entry name" value="Leucine-rich Repeat Variant"/>
    <property type="match status" value="1"/>
</dbReference>
<dbReference type="CDD" id="cd07920">
    <property type="entry name" value="Pumilio"/>
    <property type="match status" value="1"/>
</dbReference>
<feature type="compositionally biased region" description="Polar residues" evidence="3">
    <location>
        <begin position="131"/>
        <end position="144"/>
    </location>
</feature>
<dbReference type="Pfam" id="PF00806">
    <property type="entry name" value="PUF"/>
    <property type="match status" value="8"/>
</dbReference>
<comment type="caution">
    <text evidence="5">The sequence shown here is derived from an EMBL/GenBank/DDBJ whole genome shotgun (WGS) entry which is preliminary data.</text>
</comment>
<dbReference type="Proteomes" id="UP000284403">
    <property type="component" value="Unassembled WGS sequence"/>
</dbReference>
<evidence type="ECO:0000313" key="5">
    <source>
        <dbReference type="EMBL" id="RNF03302.1"/>
    </source>
</evidence>
<dbReference type="InterPro" id="IPR016024">
    <property type="entry name" value="ARM-type_fold"/>
</dbReference>
<reference evidence="5 6" key="1">
    <citation type="journal article" date="2018" name="BMC Genomics">
        <title>Genomic comparison of Trypanosoma conorhini and Trypanosoma rangeli to Trypanosoma cruzi strains of high and low virulence.</title>
        <authorList>
            <person name="Bradwell K.R."/>
            <person name="Koparde V.N."/>
            <person name="Matveyev A.V."/>
            <person name="Serrano M.G."/>
            <person name="Alves J.M."/>
            <person name="Parikh H."/>
            <person name="Huang B."/>
            <person name="Lee V."/>
            <person name="Espinosa-Alvarez O."/>
            <person name="Ortiz P.A."/>
            <person name="Costa-Martins A.G."/>
            <person name="Teixeira M.M."/>
            <person name="Buck G.A."/>
        </authorList>
    </citation>
    <scope>NUCLEOTIDE SEQUENCE [LARGE SCALE GENOMIC DNA]</scope>
    <source>
        <strain evidence="5 6">025E</strain>
    </source>
</reference>
<dbReference type="PANTHER" id="PTHR12537:SF12">
    <property type="entry name" value="MATERNAL PROTEIN PUMILIO"/>
    <property type="match status" value="1"/>
</dbReference>
<accession>A0A3R7MIV5</accession>
<feature type="domain" description="PUM-HD" evidence="4">
    <location>
        <begin position="296"/>
        <end position="643"/>
    </location>
</feature>
<dbReference type="GO" id="GO:0005737">
    <property type="term" value="C:cytoplasm"/>
    <property type="evidence" value="ECO:0007669"/>
    <property type="project" value="TreeGrafter"/>
</dbReference>